<dbReference type="Proteomes" id="UP000711995">
    <property type="component" value="Unassembled WGS sequence"/>
</dbReference>
<feature type="signal peptide" evidence="2">
    <location>
        <begin position="1"/>
        <end position="19"/>
    </location>
</feature>
<evidence type="ECO:0000256" key="2">
    <source>
        <dbReference type="SAM" id="SignalP"/>
    </source>
</evidence>
<accession>A0A968GD06</accession>
<feature type="compositionally biased region" description="Basic and acidic residues" evidence="1">
    <location>
        <begin position="38"/>
        <end position="47"/>
    </location>
</feature>
<feature type="region of interest" description="Disordered" evidence="1">
    <location>
        <begin position="25"/>
        <end position="47"/>
    </location>
</feature>
<keyword evidence="2" id="KW-0732">Signal</keyword>
<keyword evidence="4" id="KW-1185">Reference proteome</keyword>
<dbReference type="PROSITE" id="PS51257">
    <property type="entry name" value="PROKAR_LIPOPROTEIN"/>
    <property type="match status" value="1"/>
</dbReference>
<organism evidence="3 4">
    <name type="scientific">Entomospira entomophila</name>
    <dbReference type="NCBI Taxonomy" id="2719988"/>
    <lineage>
        <taxon>Bacteria</taxon>
        <taxon>Pseudomonadati</taxon>
        <taxon>Spirochaetota</taxon>
        <taxon>Spirochaetia</taxon>
        <taxon>Spirochaetales</taxon>
        <taxon>Spirochaetaceae</taxon>
        <taxon>Entomospira</taxon>
    </lineage>
</organism>
<evidence type="ECO:0008006" key="5">
    <source>
        <dbReference type="Google" id="ProtNLM"/>
    </source>
</evidence>
<reference evidence="3 4" key="1">
    <citation type="submission" date="2020-03" db="EMBL/GenBank/DDBJ databases">
        <title>Spirochaetal bacteria isolated from arthropods constitute a novel genus Entomospira genus novum within the order Spirochaetales.</title>
        <authorList>
            <person name="Grana-Miraglia L."/>
            <person name="Sikutova S."/>
            <person name="Fingerle V."/>
            <person name="Sing A."/>
            <person name="Castillo-Ramirez S."/>
            <person name="Margos G."/>
            <person name="Rudolf I."/>
        </authorList>
    </citation>
    <scope>NUCLEOTIDE SEQUENCE [LARGE SCALE GENOMIC DNA]</scope>
    <source>
        <strain evidence="3 4">BR193</strain>
    </source>
</reference>
<feature type="compositionally biased region" description="Polar residues" evidence="1">
    <location>
        <begin position="25"/>
        <end position="37"/>
    </location>
</feature>
<dbReference type="RefSeq" id="WP_167699796.1">
    <property type="nucleotide sequence ID" value="NZ_CP118174.1"/>
</dbReference>
<evidence type="ECO:0000313" key="3">
    <source>
        <dbReference type="EMBL" id="NIZ40189.1"/>
    </source>
</evidence>
<gene>
    <name evidence="3" type="ORF">HCT14_01495</name>
</gene>
<evidence type="ECO:0000313" key="4">
    <source>
        <dbReference type="Proteomes" id="UP000711995"/>
    </source>
</evidence>
<dbReference type="EMBL" id="JAATLJ010000001">
    <property type="protein sequence ID" value="NIZ40189.1"/>
    <property type="molecule type" value="Genomic_DNA"/>
</dbReference>
<dbReference type="AlphaFoldDB" id="A0A968GD06"/>
<protein>
    <recommendedName>
        <fullName evidence="5">Lipoprotein</fullName>
    </recommendedName>
</protein>
<proteinExistence type="predicted"/>
<name>A0A968GD06_9SPIO</name>
<comment type="caution">
    <text evidence="3">The sequence shown here is derived from an EMBL/GenBank/DDBJ whole genome shotgun (WGS) entry which is preliminary data.</text>
</comment>
<feature type="chain" id="PRO_5037883812" description="Lipoprotein" evidence="2">
    <location>
        <begin position="20"/>
        <end position="233"/>
    </location>
</feature>
<sequence length="233" mass="26673">MKNILFVGLVLFVFFGCQPADKNQNAVDASHNNAESQMTKEDHSQNESKMKIVEVAIDDMAKQVQLDFDATRQFVVMIGADTIESLRHTMQEIGSWGEANAAVHHLVDNDAHDFHYNVMTHVETTPYTEDSYKKMLVEQLQREHHNGFKLISEGNDFVEFEAGNNVYYHGFTLAKISPNAEIYGGETIVREFVGYSDKEHYPTYRESYVKTFEENKENFSVMDATLGYSPMNF</sequence>
<evidence type="ECO:0000256" key="1">
    <source>
        <dbReference type="SAM" id="MobiDB-lite"/>
    </source>
</evidence>